<name>A0A7V1LP05_CALAY</name>
<dbReference type="InterPro" id="IPR051319">
    <property type="entry name" value="Oligoribo/pAp-PDE_c-di-AMP_PDE"/>
</dbReference>
<dbReference type="SUPFAM" id="SSF64182">
    <property type="entry name" value="DHH phosphoesterases"/>
    <property type="match status" value="1"/>
</dbReference>
<organism evidence="1">
    <name type="scientific">Caldithrix abyssi</name>
    <dbReference type="NCBI Taxonomy" id="187145"/>
    <lineage>
        <taxon>Bacteria</taxon>
        <taxon>Pseudomonadati</taxon>
        <taxon>Calditrichota</taxon>
        <taxon>Calditrichia</taxon>
        <taxon>Calditrichales</taxon>
        <taxon>Calditrichaceae</taxon>
        <taxon>Caldithrix</taxon>
    </lineage>
</organism>
<protein>
    <submittedName>
        <fullName evidence="1">Uncharacterized protein</fullName>
    </submittedName>
</protein>
<dbReference type="Proteomes" id="UP000886005">
    <property type="component" value="Unassembled WGS sequence"/>
</dbReference>
<dbReference type="InterPro" id="IPR038763">
    <property type="entry name" value="DHH_sf"/>
</dbReference>
<reference evidence="1" key="1">
    <citation type="journal article" date="2020" name="mSystems">
        <title>Genome- and Community-Level Interaction Insights into Carbon Utilization and Element Cycling Functions of Hydrothermarchaeota in Hydrothermal Sediment.</title>
        <authorList>
            <person name="Zhou Z."/>
            <person name="Liu Y."/>
            <person name="Xu W."/>
            <person name="Pan J."/>
            <person name="Luo Z.H."/>
            <person name="Li M."/>
        </authorList>
    </citation>
    <scope>NUCLEOTIDE SEQUENCE [LARGE SCALE GENOMIC DNA]</scope>
    <source>
        <strain evidence="1">HyVt-456</strain>
    </source>
</reference>
<evidence type="ECO:0000313" key="1">
    <source>
        <dbReference type="EMBL" id="HED11032.1"/>
    </source>
</evidence>
<dbReference type="PANTHER" id="PTHR47618">
    <property type="entry name" value="BIFUNCTIONAL OLIGORIBONUCLEASE AND PAP PHOSPHATASE NRNA"/>
    <property type="match status" value="1"/>
</dbReference>
<dbReference type="Gene3D" id="3.90.1640.10">
    <property type="entry name" value="inorganic pyrophosphatase (n-terminal core)"/>
    <property type="match status" value="1"/>
</dbReference>
<sequence>MEILLKKMHEAVRQSDTLLVSTHLHADGDAIGSLLAVSLFLDQLGKRHRVIINDAEVDERFAYLANFDKIECASRVLEKEGAPTFDAAVIVDVPGKKRMGDSA</sequence>
<dbReference type="EMBL" id="DRLD01000274">
    <property type="protein sequence ID" value="HED11032.1"/>
    <property type="molecule type" value="Genomic_DNA"/>
</dbReference>
<proteinExistence type="predicted"/>
<dbReference type="PANTHER" id="PTHR47618:SF1">
    <property type="entry name" value="BIFUNCTIONAL OLIGORIBONUCLEASE AND PAP PHOSPHATASE NRNA"/>
    <property type="match status" value="1"/>
</dbReference>
<dbReference type="AlphaFoldDB" id="A0A7V1LP05"/>
<feature type="non-terminal residue" evidence="1">
    <location>
        <position position="103"/>
    </location>
</feature>
<comment type="caution">
    <text evidence="1">The sequence shown here is derived from an EMBL/GenBank/DDBJ whole genome shotgun (WGS) entry which is preliminary data.</text>
</comment>
<accession>A0A7V1LP05</accession>
<gene>
    <name evidence="1" type="ORF">ENJ10_10115</name>
</gene>